<gene>
    <name evidence="7" type="ORF">O3P16_07350</name>
</gene>
<dbReference type="Gene3D" id="2.40.30.170">
    <property type="match status" value="1"/>
</dbReference>
<dbReference type="Pfam" id="PF25944">
    <property type="entry name" value="Beta-barrel_RND"/>
    <property type="match status" value="1"/>
</dbReference>
<dbReference type="SUPFAM" id="SSF111369">
    <property type="entry name" value="HlyD-like secretion proteins"/>
    <property type="match status" value="1"/>
</dbReference>
<feature type="domain" description="Multidrug resistance protein MdtA-like barrel-sandwich hybrid" evidence="4">
    <location>
        <begin position="56"/>
        <end position="177"/>
    </location>
</feature>
<dbReference type="InterPro" id="IPR006143">
    <property type="entry name" value="RND_pump_MFP"/>
</dbReference>
<evidence type="ECO:0000313" key="7">
    <source>
        <dbReference type="EMBL" id="MDA3614619.1"/>
    </source>
</evidence>
<dbReference type="InterPro" id="IPR058627">
    <property type="entry name" value="MdtA-like_C"/>
</dbReference>
<feature type="domain" description="Multidrug resistance protein MdtA-like C-terminal permuted SH3" evidence="6">
    <location>
        <begin position="275"/>
        <end position="333"/>
    </location>
</feature>
<proteinExistence type="inferred from homology"/>
<organism evidence="7 8">
    <name type="scientific">Polluticaenibacter yanchengensis</name>
    <dbReference type="NCBI Taxonomy" id="3014562"/>
    <lineage>
        <taxon>Bacteria</taxon>
        <taxon>Pseudomonadati</taxon>
        <taxon>Bacteroidota</taxon>
        <taxon>Chitinophagia</taxon>
        <taxon>Chitinophagales</taxon>
        <taxon>Chitinophagaceae</taxon>
        <taxon>Polluticaenibacter</taxon>
    </lineage>
</organism>
<evidence type="ECO:0000259" key="4">
    <source>
        <dbReference type="Pfam" id="PF25917"/>
    </source>
</evidence>
<dbReference type="RefSeq" id="WP_407030945.1">
    <property type="nucleotide sequence ID" value="NZ_JAQGEF010000007.1"/>
</dbReference>
<dbReference type="Pfam" id="PF25876">
    <property type="entry name" value="HH_MFP_RND"/>
    <property type="match status" value="1"/>
</dbReference>
<dbReference type="NCBIfam" id="TIGR01730">
    <property type="entry name" value="RND_mfp"/>
    <property type="match status" value="1"/>
</dbReference>
<accession>A0ABT4UIF1</accession>
<evidence type="ECO:0000313" key="8">
    <source>
        <dbReference type="Proteomes" id="UP001210231"/>
    </source>
</evidence>
<dbReference type="Gene3D" id="2.40.50.100">
    <property type="match status" value="1"/>
</dbReference>
<feature type="domain" description="Multidrug resistance protein MdtA-like beta-barrel" evidence="5">
    <location>
        <begin position="189"/>
        <end position="267"/>
    </location>
</feature>
<dbReference type="InterPro" id="IPR058626">
    <property type="entry name" value="MdtA-like_b-barrel"/>
</dbReference>
<name>A0ABT4UIF1_9BACT</name>
<evidence type="ECO:0000256" key="1">
    <source>
        <dbReference type="ARBA" id="ARBA00004196"/>
    </source>
</evidence>
<dbReference type="Proteomes" id="UP001210231">
    <property type="component" value="Unassembled WGS sequence"/>
</dbReference>
<dbReference type="Gene3D" id="2.40.420.20">
    <property type="match status" value="1"/>
</dbReference>
<evidence type="ECO:0000259" key="3">
    <source>
        <dbReference type="Pfam" id="PF25876"/>
    </source>
</evidence>
<evidence type="ECO:0000256" key="2">
    <source>
        <dbReference type="ARBA" id="ARBA00009477"/>
    </source>
</evidence>
<dbReference type="Gene3D" id="1.10.287.470">
    <property type="entry name" value="Helix hairpin bin"/>
    <property type="match status" value="1"/>
</dbReference>
<evidence type="ECO:0000259" key="5">
    <source>
        <dbReference type="Pfam" id="PF25944"/>
    </source>
</evidence>
<dbReference type="InterPro" id="IPR058625">
    <property type="entry name" value="MdtA-like_BSH"/>
</dbReference>
<evidence type="ECO:0000259" key="6">
    <source>
        <dbReference type="Pfam" id="PF25967"/>
    </source>
</evidence>
<dbReference type="PANTHER" id="PTHR30158:SF23">
    <property type="entry name" value="MULTIDRUG RESISTANCE PROTEIN MEXA"/>
    <property type="match status" value="1"/>
</dbReference>
<comment type="caution">
    <text evidence="7">The sequence shown here is derived from an EMBL/GenBank/DDBJ whole genome shotgun (WGS) entry which is preliminary data.</text>
</comment>
<reference evidence="7 8" key="1">
    <citation type="submission" date="2022-12" db="EMBL/GenBank/DDBJ databases">
        <title>Chitinophagaceae gen. sp. nov., a new member of the family Chitinophagaceae, isolated from soil in a chemical factory.</title>
        <authorList>
            <person name="Ke Z."/>
        </authorList>
    </citation>
    <scope>NUCLEOTIDE SEQUENCE [LARGE SCALE GENOMIC DNA]</scope>
    <source>
        <strain evidence="7 8">LY-5</strain>
    </source>
</reference>
<feature type="domain" description="Multidrug resistance protein MdtA-like alpha-helical hairpin" evidence="3">
    <location>
        <begin position="93"/>
        <end position="146"/>
    </location>
</feature>
<dbReference type="Pfam" id="PF25967">
    <property type="entry name" value="RND-MFP_C"/>
    <property type="match status" value="1"/>
</dbReference>
<dbReference type="Pfam" id="PF25917">
    <property type="entry name" value="BSH_RND"/>
    <property type="match status" value="1"/>
</dbReference>
<protein>
    <submittedName>
        <fullName evidence="7">Efflux RND transporter periplasmic adaptor subunit</fullName>
    </submittedName>
</protein>
<dbReference type="EMBL" id="JAQGEF010000007">
    <property type="protein sequence ID" value="MDA3614619.1"/>
    <property type="molecule type" value="Genomic_DNA"/>
</dbReference>
<dbReference type="InterPro" id="IPR058624">
    <property type="entry name" value="MdtA-like_HH"/>
</dbReference>
<comment type="subcellular location">
    <subcellularLocation>
        <location evidence="1">Cell envelope</location>
    </subcellularLocation>
</comment>
<comment type="similarity">
    <text evidence="2">Belongs to the membrane fusion protein (MFP) (TC 8.A.1) family.</text>
</comment>
<keyword evidence="8" id="KW-1185">Reference proteome</keyword>
<dbReference type="PANTHER" id="PTHR30158">
    <property type="entry name" value="ACRA/E-RELATED COMPONENT OF DRUG EFFLUX TRANSPORTER"/>
    <property type="match status" value="1"/>
</dbReference>
<sequence>MRRIFMLMSLGALLCATACKHKDEAKESEVNFVATSPLVRDTNIVKAYVSQVRSIRHIEVRSQERGYLEKVFVDEGQFVRKGQLLFQIMPNLYHAEFLKAKAEVEAANIEVQNSKALLDKNVVSPNELALAKAKLSKAQAEMQLANTHLGFTRIVAPYDGYINHLELKLGSLVEEGELITTLSDNSQMWMYFNVPEAEYLNYKENESTHNLSKVDLLMANGKVFHQSGKVETIEADFNNETGNIAFRATFSNPDNLLRNGETGNILMTIPMAHGIIIPQKATFEIMDKRYVYTIDDKNTVRLTPITVKAELPDLFIVGTGLNGNEKILLEGIRKVQDGHKIKYSYEAPEKVVSNLKLLSE</sequence>